<dbReference type="Pfam" id="PF03031">
    <property type="entry name" value="NIF"/>
    <property type="match status" value="1"/>
</dbReference>
<dbReference type="SUPFAM" id="SSF54236">
    <property type="entry name" value="Ubiquitin-like"/>
    <property type="match status" value="1"/>
</dbReference>
<evidence type="ECO:0000256" key="1">
    <source>
        <dbReference type="ARBA" id="ARBA00001946"/>
    </source>
</evidence>
<keyword evidence="7" id="KW-0460">Magnesium</keyword>
<sequence length="342" mass="39571">MASNAEVADITVKWSGQEYKISGLSGDKTVGDLKEAIQKQTGVLTDRQKLLGLKFKGKIPDDDVKLSELKIKPNTKIMMMGSKEDDIKQMSEPIPDHPDVINDFDIEEEEISIENREEYLAKIEKRVRDLKIDMLNEPRMGKKLLVLDVDYTLFDHRSVAESAGELMRPFLHEFLTTAYENYDIVIWSATDMKWIEVKMKELGVSSNPNYKICFMLSSSAMISIHTPKYGVIEVKPLGVIWGRFEQWSAKNTVMFDDIRRNFIMNPQSGLKIRPFREAHFSRDKDRELIRLARYLRAIASVDDFTTLNHRKWEKFRPKRKHREDALDALDDEPPSSPRSETG</sequence>
<dbReference type="InterPro" id="IPR000626">
    <property type="entry name" value="Ubiquitin-like_dom"/>
</dbReference>
<dbReference type="InterPro" id="IPR036412">
    <property type="entry name" value="HAD-like_sf"/>
</dbReference>
<feature type="domain" description="FCP1 homology" evidence="16">
    <location>
        <begin position="138"/>
        <end position="298"/>
    </location>
</feature>
<dbReference type="GO" id="GO:0046872">
    <property type="term" value="F:metal ion binding"/>
    <property type="evidence" value="ECO:0007669"/>
    <property type="project" value="UniProtKB-KW"/>
</dbReference>
<feature type="domain" description="Ubiquitin-like" evidence="15">
    <location>
        <begin position="8"/>
        <end position="86"/>
    </location>
</feature>
<keyword evidence="5" id="KW-0479">Metal-binding</keyword>
<dbReference type="InterPro" id="IPR011943">
    <property type="entry name" value="HAD-SF_hydro_IIID"/>
</dbReference>
<dbReference type="PANTHER" id="PTHR48493:SF1">
    <property type="entry name" value="UBIQUITIN-LIKE DOMAIN-CONTAINING CTD PHOSPHATASE 1"/>
    <property type="match status" value="1"/>
</dbReference>
<dbReference type="EC" id="3.1.3.16" evidence="3"/>
<dbReference type="FunFam" id="3.10.20.90:FF:000060">
    <property type="entry name" value="ubiquitin-like domain-containing CTD phosphatase 1"/>
    <property type="match status" value="1"/>
</dbReference>
<keyword evidence="13" id="KW-0175">Coiled coil</keyword>
<protein>
    <recommendedName>
        <fullName evidence="4">Ubiquitin-like domain-containing CTD phosphatase 1</fullName>
        <ecNumber evidence="3">3.1.3.16</ecNumber>
    </recommendedName>
    <alternativeName>
        <fullName evidence="10">Nuclear proteasome inhibitor UBLCP1</fullName>
    </alternativeName>
</protein>
<dbReference type="Proteomes" id="UP001195483">
    <property type="component" value="Unassembled WGS sequence"/>
</dbReference>
<dbReference type="InterPro" id="IPR029071">
    <property type="entry name" value="Ubiquitin-like_domsf"/>
</dbReference>
<name>A0AAE0W7K9_9BIVA</name>
<comment type="subcellular location">
    <subcellularLocation>
        <location evidence="2">Nucleus</location>
    </subcellularLocation>
</comment>
<dbReference type="GO" id="GO:0004722">
    <property type="term" value="F:protein serine/threonine phosphatase activity"/>
    <property type="evidence" value="ECO:0007669"/>
    <property type="project" value="UniProtKB-EC"/>
</dbReference>
<evidence type="ECO:0000256" key="6">
    <source>
        <dbReference type="ARBA" id="ARBA00022801"/>
    </source>
</evidence>
<dbReference type="Pfam" id="PF00240">
    <property type="entry name" value="ubiquitin"/>
    <property type="match status" value="1"/>
</dbReference>
<dbReference type="PANTHER" id="PTHR48493">
    <property type="entry name" value="UBIQUITIN-LIKE DOMAIN-CONTAINING CTD PHOSPHATASE 1"/>
    <property type="match status" value="1"/>
</dbReference>
<keyword evidence="18" id="KW-1185">Reference proteome</keyword>
<evidence type="ECO:0000256" key="4">
    <source>
        <dbReference type="ARBA" id="ARBA00014187"/>
    </source>
</evidence>
<evidence type="ECO:0000259" key="16">
    <source>
        <dbReference type="PROSITE" id="PS50969"/>
    </source>
</evidence>
<dbReference type="SMART" id="SM00213">
    <property type="entry name" value="UBQ"/>
    <property type="match status" value="1"/>
</dbReference>
<dbReference type="PROSITE" id="PS50053">
    <property type="entry name" value="UBIQUITIN_2"/>
    <property type="match status" value="1"/>
</dbReference>
<reference evidence="17" key="2">
    <citation type="journal article" date="2021" name="Genome Biol. Evol.">
        <title>Developing a high-quality reference genome for a parasitic bivalve with doubly uniparental inheritance (Bivalvia: Unionida).</title>
        <authorList>
            <person name="Smith C.H."/>
        </authorList>
    </citation>
    <scope>NUCLEOTIDE SEQUENCE</scope>
    <source>
        <strain evidence="17">CHS0354</strain>
        <tissue evidence="17">Mantle</tissue>
    </source>
</reference>
<evidence type="ECO:0000256" key="10">
    <source>
        <dbReference type="ARBA" id="ARBA00032039"/>
    </source>
</evidence>
<evidence type="ECO:0000256" key="7">
    <source>
        <dbReference type="ARBA" id="ARBA00022842"/>
    </source>
</evidence>
<comment type="catalytic activity">
    <reaction evidence="11">
        <text>O-phospho-L-seryl-[protein] + H2O = L-seryl-[protein] + phosphate</text>
        <dbReference type="Rhea" id="RHEA:20629"/>
        <dbReference type="Rhea" id="RHEA-COMP:9863"/>
        <dbReference type="Rhea" id="RHEA-COMP:11604"/>
        <dbReference type="ChEBI" id="CHEBI:15377"/>
        <dbReference type="ChEBI" id="CHEBI:29999"/>
        <dbReference type="ChEBI" id="CHEBI:43474"/>
        <dbReference type="ChEBI" id="CHEBI:83421"/>
        <dbReference type="EC" id="3.1.3.16"/>
    </reaction>
</comment>
<dbReference type="Gene3D" id="3.40.50.1000">
    <property type="entry name" value="HAD superfamily/HAD-like"/>
    <property type="match status" value="1"/>
</dbReference>
<reference evidence="17" key="3">
    <citation type="submission" date="2023-05" db="EMBL/GenBank/DDBJ databases">
        <authorList>
            <person name="Smith C.H."/>
        </authorList>
    </citation>
    <scope>NUCLEOTIDE SEQUENCE</scope>
    <source>
        <strain evidence="17">CHS0354</strain>
        <tissue evidence="17">Mantle</tissue>
    </source>
</reference>
<dbReference type="CDD" id="cd01813">
    <property type="entry name" value="Ubl_UBLCP1"/>
    <property type="match status" value="1"/>
</dbReference>
<gene>
    <name evidence="17" type="ORF">CHS0354_020849</name>
</gene>
<dbReference type="AlphaFoldDB" id="A0AAE0W7K9"/>
<organism evidence="17 18">
    <name type="scientific">Potamilus streckersoni</name>
    <dbReference type="NCBI Taxonomy" id="2493646"/>
    <lineage>
        <taxon>Eukaryota</taxon>
        <taxon>Metazoa</taxon>
        <taxon>Spiralia</taxon>
        <taxon>Lophotrochozoa</taxon>
        <taxon>Mollusca</taxon>
        <taxon>Bivalvia</taxon>
        <taxon>Autobranchia</taxon>
        <taxon>Heteroconchia</taxon>
        <taxon>Palaeoheterodonta</taxon>
        <taxon>Unionida</taxon>
        <taxon>Unionoidea</taxon>
        <taxon>Unionidae</taxon>
        <taxon>Ambleminae</taxon>
        <taxon>Lampsilini</taxon>
        <taxon>Potamilus</taxon>
    </lineage>
</organism>
<dbReference type="InterPro" id="IPR023214">
    <property type="entry name" value="HAD_sf"/>
</dbReference>
<evidence type="ECO:0000256" key="5">
    <source>
        <dbReference type="ARBA" id="ARBA00022723"/>
    </source>
</evidence>
<dbReference type="Gene3D" id="3.10.20.90">
    <property type="entry name" value="Phosphatidylinositol 3-kinase Catalytic Subunit, Chain A, domain 1"/>
    <property type="match status" value="1"/>
</dbReference>
<evidence type="ECO:0000256" key="14">
    <source>
        <dbReference type="SAM" id="MobiDB-lite"/>
    </source>
</evidence>
<accession>A0AAE0W7K9</accession>
<dbReference type="EMBL" id="JAEAOA010001275">
    <property type="protein sequence ID" value="KAK3604426.1"/>
    <property type="molecule type" value="Genomic_DNA"/>
</dbReference>
<dbReference type="SUPFAM" id="SSF56784">
    <property type="entry name" value="HAD-like"/>
    <property type="match status" value="1"/>
</dbReference>
<reference evidence="17" key="1">
    <citation type="journal article" date="2021" name="Genome Biol. Evol.">
        <title>A High-Quality Reference Genome for a Parasitic Bivalve with Doubly Uniparental Inheritance (Bivalvia: Unionida).</title>
        <authorList>
            <person name="Smith C.H."/>
        </authorList>
    </citation>
    <scope>NUCLEOTIDE SEQUENCE</scope>
    <source>
        <strain evidence="17">CHS0354</strain>
    </source>
</reference>
<evidence type="ECO:0000256" key="8">
    <source>
        <dbReference type="ARBA" id="ARBA00022912"/>
    </source>
</evidence>
<comment type="caution">
    <text evidence="17">The sequence shown here is derived from an EMBL/GenBank/DDBJ whole genome shotgun (WGS) entry which is preliminary data.</text>
</comment>
<evidence type="ECO:0000313" key="17">
    <source>
        <dbReference type="EMBL" id="KAK3604426.1"/>
    </source>
</evidence>
<keyword evidence="6" id="KW-0378">Hydrolase</keyword>
<comment type="cofactor">
    <cofactor evidence="1">
        <name>Mg(2+)</name>
        <dbReference type="ChEBI" id="CHEBI:18420"/>
    </cofactor>
</comment>
<evidence type="ECO:0000256" key="9">
    <source>
        <dbReference type="ARBA" id="ARBA00023242"/>
    </source>
</evidence>
<dbReference type="NCBIfam" id="TIGR02245">
    <property type="entry name" value="HAD_IIID1"/>
    <property type="match status" value="1"/>
</dbReference>
<dbReference type="GO" id="GO:0090364">
    <property type="term" value="P:regulation of proteasome assembly"/>
    <property type="evidence" value="ECO:0007669"/>
    <property type="project" value="InterPro"/>
</dbReference>
<evidence type="ECO:0000256" key="13">
    <source>
        <dbReference type="SAM" id="Coils"/>
    </source>
</evidence>
<evidence type="ECO:0000259" key="15">
    <source>
        <dbReference type="PROSITE" id="PS50053"/>
    </source>
</evidence>
<feature type="coiled-coil region" evidence="13">
    <location>
        <begin position="106"/>
        <end position="133"/>
    </location>
</feature>
<evidence type="ECO:0000313" key="18">
    <source>
        <dbReference type="Proteomes" id="UP001195483"/>
    </source>
</evidence>
<keyword evidence="8" id="KW-0904">Protein phosphatase</keyword>
<comment type="catalytic activity">
    <reaction evidence="12">
        <text>O-phospho-L-threonyl-[protein] + H2O = L-threonyl-[protein] + phosphate</text>
        <dbReference type="Rhea" id="RHEA:47004"/>
        <dbReference type="Rhea" id="RHEA-COMP:11060"/>
        <dbReference type="Rhea" id="RHEA-COMP:11605"/>
        <dbReference type="ChEBI" id="CHEBI:15377"/>
        <dbReference type="ChEBI" id="CHEBI:30013"/>
        <dbReference type="ChEBI" id="CHEBI:43474"/>
        <dbReference type="ChEBI" id="CHEBI:61977"/>
        <dbReference type="EC" id="3.1.3.16"/>
    </reaction>
</comment>
<evidence type="ECO:0000256" key="12">
    <source>
        <dbReference type="ARBA" id="ARBA00048336"/>
    </source>
</evidence>
<evidence type="ECO:0000256" key="3">
    <source>
        <dbReference type="ARBA" id="ARBA00013081"/>
    </source>
</evidence>
<evidence type="ECO:0000256" key="2">
    <source>
        <dbReference type="ARBA" id="ARBA00004123"/>
    </source>
</evidence>
<dbReference type="SMART" id="SM00577">
    <property type="entry name" value="CPDc"/>
    <property type="match status" value="1"/>
</dbReference>
<proteinExistence type="predicted"/>
<feature type="region of interest" description="Disordered" evidence="14">
    <location>
        <begin position="315"/>
        <end position="342"/>
    </location>
</feature>
<keyword evidence="9" id="KW-0539">Nucleus</keyword>
<dbReference type="FunFam" id="3.40.50.1000:FF:000050">
    <property type="entry name" value="Ubiquitin-like domain-containing CTD phosphatase 1"/>
    <property type="match status" value="1"/>
</dbReference>
<dbReference type="InterPro" id="IPR051658">
    <property type="entry name" value="UBLCP1"/>
</dbReference>
<dbReference type="PROSITE" id="PS50969">
    <property type="entry name" value="FCP1"/>
    <property type="match status" value="1"/>
</dbReference>
<evidence type="ECO:0000256" key="11">
    <source>
        <dbReference type="ARBA" id="ARBA00047761"/>
    </source>
</evidence>
<dbReference type="GO" id="GO:0005634">
    <property type="term" value="C:nucleus"/>
    <property type="evidence" value="ECO:0007669"/>
    <property type="project" value="UniProtKB-SubCell"/>
</dbReference>
<dbReference type="InterPro" id="IPR004274">
    <property type="entry name" value="FCP1_dom"/>
</dbReference>